<dbReference type="EMBL" id="JACHWP010000003">
    <property type="protein sequence ID" value="MBB3023156.1"/>
    <property type="molecule type" value="Genomic_DNA"/>
</dbReference>
<reference evidence="3 4" key="1">
    <citation type="submission" date="2020-08" db="EMBL/GenBank/DDBJ databases">
        <title>Sequencing the genomes of 1000 actinobacteria strains.</title>
        <authorList>
            <person name="Klenk H.-P."/>
        </authorList>
    </citation>
    <scope>NUCLEOTIDE SEQUENCE [LARGE SCALE GENOMIC DNA]</scope>
    <source>
        <strain evidence="3 4">DSM 23040</strain>
    </source>
</reference>
<organism evidence="3 4">
    <name type="scientific">Helcobacillus massiliensis</name>
    <dbReference type="NCBI Taxonomy" id="521392"/>
    <lineage>
        <taxon>Bacteria</taxon>
        <taxon>Bacillati</taxon>
        <taxon>Actinomycetota</taxon>
        <taxon>Actinomycetes</taxon>
        <taxon>Micrococcales</taxon>
        <taxon>Dermabacteraceae</taxon>
        <taxon>Helcobacillus</taxon>
    </lineage>
</organism>
<sequence>MIPPQLTTLGPYAIRLLIIGVVFGVISAVILTGHTTVAAVLSLLWWVLSFLAAGAVGPLAAKRHRSGPGYPAEPEQWLIAFSRAFTITLAVLVLVGWLGLSLPDLFGGEQAAGADGSSVRRVLMTAILAAIAVIGGWLLSTRHTLWLLYGSSRGAEASTPAVSDVEHPSSEGGSHAVH</sequence>
<keyword evidence="2" id="KW-0472">Membrane</keyword>
<proteinExistence type="predicted"/>
<evidence type="ECO:0000313" key="3">
    <source>
        <dbReference type="EMBL" id="MBB3023156.1"/>
    </source>
</evidence>
<feature type="transmembrane region" description="Helical" evidence="2">
    <location>
        <begin position="119"/>
        <end position="139"/>
    </location>
</feature>
<keyword evidence="2" id="KW-0812">Transmembrane</keyword>
<evidence type="ECO:0000256" key="1">
    <source>
        <dbReference type="SAM" id="MobiDB-lite"/>
    </source>
</evidence>
<evidence type="ECO:0000256" key="2">
    <source>
        <dbReference type="SAM" id="Phobius"/>
    </source>
</evidence>
<feature type="region of interest" description="Disordered" evidence="1">
    <location>
        <begin position="159"/>
        <end position="178"/>
    </location>
</feature>
<evidence type="ECO:0000313" key="4">
    <source>
        <dbReference type="Proteomes" id="UP000568050"/>
    </source>
</evidence>
<comment type="caution">
    <text evidence="3">The sequence shown here is derived from an EMBL/GenBank/DDBJ whole genome shotgun (WGS) entry which is preliminary data.</text>
</comment>
<feature type="transmembrane region" description="Helical" evidence="2">
    <location>
        <begin position="12"/>
        <end position="31"/>
    </location>
</feature>
<keyword evidence="4" id="KW-1185">Reference proteome</keyword>
<dbReference type="AlphaFoldDB" id="A0A839R2K0"/>
<keyword evidence="2" id="KW-1133">Transmembrane helix</keyword>
<feature type="transmembrane region" description="Helical" evidence="2">
    <location>
        <begin position="37"/>
        <end position="56"/>
    </location>
</feature>
<feature type="transmembrane region" description="Helical" evidence="2">
    <location>
        <begin position="77"/>
        <end position="99"/>
    </location>
</feature>
<protein>
    <submittedName>
        <fullName evidence="3">Uncharacterized protein</fullName>
    </submittedName>
</protein>
<dbReference type="RefSeq" id="WP_183376084.1">
    <property type="nucleotide sequence ID" value="NZ_CBCSFZ010000006.1"/>
</dbReference>
<name>A0A839R2K0_9MICO</name>
<dbReference type="Proteomes" id="UP000568050">
    <property type="component" value="Unassembled WGS sequence"/>
</dbReference>
<accession>A0A839R2K0</accession>
<gene>
    <name evidence="3" type="ORF">FHX50_001441</name>
</gene>